<protein>
    <submittedName>
        <fullName evidence="2">CapA family protein</fullName>
    </submittedName>
</protein>
<evidence type="ECO:0000313" key="3">
    <source>
        <dbReference type="Proteomes" id="UP000662314"/>
    </source>
</evidence>
<comment type="caution">
    <text evidence="2">The sequence shown here is derived from an EMBL/GenBank/DDBJ whole genome shotgun (WGS) entry which is preliminary data.</text>
</comment>
<evidence type="ECO:0000256" key="1">
    <source>
        <dbReference type="SAM" id="Phobius"/>
    </source>
</evidence>
<accession>A0A8J7I584</accession>
<reference evidence="2 3" key="1">
    <citation type="journal article" date="2021" name="Int. J. Syst. Evol. Microbiol.">
        <title>Amazonocrinis nigriterrae gen. nov., sp. nov., Atlanticothrix silvestris gen. nov., sp. nov. and Dendronalium phyllosphericum gen. nov., sp. nov., nostocacean cyanobacteria from Brazilian environments.</title>
        <authorList>
            <person name="Alvarenga D.O."/>
            <person name="Andreote A.P.D."/>
            <person name="Branco L.H.Z."/>
            <person name="Delbaje E."/>
            <person name="Cruz R.B."/>
            <person name="Varani A.M."/>
            <person name="Fiore M.F."/>
        </authorList>
    </citation>
    <scope>NUCLEOTIDE SEQUENCE [LARGE SCALE GENOMIC DNA]</scope>
    <source>
        <strain evidence="2 3">CENA369</strain>
    </source>
</reference>
<dbReference type="PROSITE" id="PS51257">
    <property type="entry name" value="PROKAR_LIPOPROTEIN"/>
    <property type="match status" value="1"/>
</dbReference>
<gene>
    <name evidence="2" type="ORF">I8752_14800</name>
</gene>
<name>A0A8J7I584_9NOST</name>
<dbReference type="RefSeq" id="WP_214433081.1">
    <property type="nucleotide sequence ID" value="NZ_JAECZA010000063.1"/>
</dbReference>
<keyword evidence="1" id="KW-0812">Transmembrane</keyword>
<dbReference type="EMBL" id="JAECZA010000063">
    <property type="protein sequence ID" value="MBH8574263.1"/>
    <property type="molecule type" value="Genomic_DNA"/>
</dbReference>
<evidence type="ECO:0000313" key="2">
    <source>
        <dbReference type="EMBL" id="MBH8574263.1"/>
    </source>
</evidence>
<keyword evidence="1" id="KW-0472">Membrane</keyword>
<sequence length="155" mass="17084">MANQKMVQLLGLGFVTGCFCLGIGIGVFIRFGQLQPSDAATSSTELEPIPFAVPEPGPLGEEQTFPNTITIKAVGDIIPSTNFPNYREPRFQKQLLPKSVKGYLQGTDILFGNFESSLTNYPYTTKDVIREQVFGFRSPLTYAKLFTEAGFNAFN</sequence>
<dbReference type="Proteomes" id="UP000662314">
    <property type="component" value="Unassembled WGS sequence"/>
</dbReference>
<proteinExistence type="predicted"/>
<keyword evidence="1" id="KW-1133">Transmembrane helix</keyword>
<feature type="transmembrane region" description="Helical" evidence="1">
    <location>
        <begin position="6"/>
        <end position="29"/>
    </location>
</feature>
<dbReference type="AlphaFoldDB" id="A0A8J7I584"/>
<organism evidence="2 3">
    <name type="scientific">Dendronalium phyllosphericum CENA369</name>
    <dbReference type="NCBI Taxonomy" id="1725256"/>
    <lineage>
        <taxon>Bacteria</taxon>
        <taxon>Bacillati</taxon>
        <taxon>Cyanobacteriota</taxon>
        <taxon>Cyanophyceae</taxon>
        <taxon>Nostocales</taxon>
        <taxon>Nostocaceae</taxon>
        <taxon>Dendronalium</taxon>
        <taxon>Dendronalium phyllosphericum</taxon>
    </lineage>
</organism>
<keyword evidence="3" id="KW-1185">Reference proteome</keyword>